<evidence type="ECO:0000313" key="2">
    <source>
        <dbReference type="Proteomes" id="UP000274429"/>
    </source>
</evidence>
<reference evidence="3" key="1">
    <citation type="submission" date="2017-02" db="UniProtKB">
        <authorList>
            <consortium name="WormBaseParasite"/>
        </authorList>
    </citation>
    <scope>IDENTIFICATION</scope>
</reference>
<sequence>MWRYVVDIQHVVGKLGAVVVVDPRSLNLPQHKSQHPECVHYEYWIGVEEGWEGMVCGDGEHRRLAVHPPLHQLHIASSHDWRVRVNNELLLSAQCHIRQHQQWFCAPCLFATCLCLDGCNVTVEHRQLARHNALGWRPPQQHSVYCSNVDSVGPSSLSSHRLMHLRGKGGKHNDYKASHLTSLPSPTCSS</sequence>
<proteinExistence type="predicted"/>
<dbReference type="AlphaFoldDB" id="A0A0R3WLM3"/>
<evidence type="ECO:0000313" key="1">
    <source>
        <dbReference type="EMBL" id="VDM18337.1"/>
    </source>
</evidence>
<gene>
    <name evidence="1" type="ORF">TTAC_LOCUS1648</name>
</gene>
<accession>A0A0R3WLM3</accession>
<reference evidence="1 2" key="2">
    <citation type="submission" date="2018-11" db="EMBL/GenBank/DDBJ databases">
        <authorList>
            <consortium name="Pathogen Informatics"/>
        </authorList>
    </citation>
    <scope>NUCLEOTIDE SEQUENCE [LARGE SCALE GENOMIC DNA]</scope>
</reference>
<name>A0A0R3WLM3_HYDTA</name>
<evidence type="ECO:0000313" key="3">
    <source>
        <dbReference type="WBParaSite" id="TTAC_0000166101-mRNA-1"/>
    </source>
</evidence>
<keyword evidence="2" id="KW-1185">Reference proteome</keyword>
<organism evidence="3">
    <name type="scientific">Hydatigena taeniaeformis</name>
    <name type="common">Feline tapeworm</name>
    <name type="synonym">Taenia taeniaeformis</name>
    <dbReference type="NCBI Taxonomy" id="6205"/>
    <lineage>
        <taxon>Eukaryota</taxon>
        <taxon>Metazoa</taxon>
        <taxon>Spiralia</taxon>
        <taxon>Lophotrochozoa</taxon>
        <taxon>Platyhelminthes</taxon>
        <taxon>Cestoda</taxon>
        <taxon>Eucestoda</taxon>
        <taxon>Cyclophyllidea</taxon>
        <taxon>Taeniidae</taxon>
        <taxon>Hydatigera</taxon>
    </lineage>
</organism>
<protein>
    <submittedName>
        <fullName evidence="1 3">Uncharacterized protein</fullName>
    </submittedName>
</protein>
<dbReference type="Proteomes" id="UP000274429">
    <property type="component" value="Unassembled WGS sequence"/>
</dbReference>
<dbReference type="EMBL" id="UYWX01000427">
    <property type="protein sequence ID" value="VDM18337.1"/>
    <property type="molecule type" value="Genomic_DNA"/>
</dbReference>
<dbReference type="WBParaSite" id="TTAC_0000166101-mRNA-1">
    <property type="protein sequence ID" value="TTAC_0000166101-mRNA-1"/>
    <property type="gene ID" value="TTAC_0000166101"/>
</dbReference>